<dbReference type="HOGENOM" id="CLU_2924175_0_0_1"/>
<evidence type="ECO:0000313" key="1">
    <source>
        <dbReference type="EMBL" id="EOA85143.1"/>
    </source>
</evidence>
<proteinExistence type="predicted"/>
<gene>
    <name evidence="1" type="ORF">SETTUDRAFT_154733</name>
</gene>
<dbReference type="GeneID" id="19397430"/>
<name>R0JW28_EXST2</name>
<accession>R0JW28</accession>
<sequence length="61" mass="6504">MLSFTFKALEYIVGSSWRAKVPVSKAVAMRTGAAIGLDGCGLLFLVLPNSGRLPIRMPAHS</sequence>
<organism evidence="1 2">
    <name type="scientific">Exserohilum turcicum (strain 28A)</name>
    <name type="common">Northern leaf blight fungus</name>
    <name type="synonym">Setosphaeria turcica</name>
    <dbReference type="NCBI Taxonomy" id="671987"/>
    <lineage>
        <taxon>Eukaryota</taxon>
        <taxon>Fungi</taxon>
        <taxon>Dikarya</taxon>
        <taxon>Ascomycota</taxon>
        <taxon>Pezizomycotina</taxon>
        <taxon>Dothideomycetes</taxon>
        <taxon>Pleosporomycetidae</taxon>
        <taxon>Pleosporales</taxon>
        <taxon>Pleosporineae</taxon>
        <taxon>Pleosporaceae</taxon>
        <taxon>Exserohilum</taxon>
    </lineage>
</organism>
<protein>
    <submittedName>
        <fullName evidence="1">Uncharacterized protein</fullName>
    </submittedName>
</protein>
<keyword evidence="2" id="KW-1185">Reference proteome</keyword>
<dbReference type="Proteomes" id="UP000016935">
    <property type="component" value="Unassembled WGS sequence"/>
</dbReference>
<dbReference type="RefSeq" id="XP_008027611.1">
    <property type="nucleotide sequence ID" value="XM_008029420.1"/>
</dbReference>
<dbReference type="AlphaFoldDB" id="R0JW28"/>
<reference evidence="1 2" key="1">
    <citation type="journal article" date="2012" name="PLoS Pathog.">
        <title>Diverse lifestyles and strategies of plant pathogenesis encoded in the genomes of eighteen Dothideomycetes fungi.</title>
        <authorList>
            <person name="Ohm R.A."/>
            <person name="Feau N."/>
            <person name="Henrissat B."/>
            <person name="Schoch C.L."/>
            <person name="Horwitz B.A."/>
            <person name="Barry K.W."/>
            <person name="Condon B.J."/>
            <person name="Copeland A.C."/>
            <person name="Dhillon B."/>
            <person name="Glaser F."/>
            <person name="Hesse C.N."/>
            <person name="Kosti I."/>
            <person name="LaButti K."/>
            <person name="Lindquist E.A."/>
            <person name="Lucas S."/>
            <person name="Salamov A.A."/>
            <person name="Bradshaw R.E."/>
            <person name="Ciuffetti L."/>
            <person name="Hamelin R.C."/>
            <person name="Kema G.H.J."/>
            <person name="Lawrence C."/>
            <person name="Scott J.A."/>
            <person name="Spatafora J.W."/>
            <person name="Turgeon B.G."/>
            <person name="de Wit P.J.G.M."/>
            <person name="Zhong S."/>
            <person name="Goodwin S.B."/>
            <person name="Grigoriev I.V."/>
        </authorList>
    </citation>
    <scope>NUCLEOTIDE SEQUENCE [LARGE SCALE GENOMIC DNA]</scope>
    <source>
        <strain evidence="2">28A</strain>
    </source>
</reference>
<reference evidence="1 2" key="2">
    <citation type="journal article" date="2013" name="PLoS Genet.">
        <title>Comparative genome structure, secondary metabolite, and effector coding capacity across Cochliobolus pathogens.</title>
        <authorList>
            <person name="Condon B.J."/>
            <person name="Leng Y."/>
            <person name="Wu D."/>
            <person name="Bushley K.E."/>
            <person name="Ohm R.A."/>
            <person name="Otillar R."/>
            <person name="Martin J."/>
            <person name="Schackwitz W."/>
            <person name="Grimwood J."/>
            <person name="MohdZainudin N."/>
            <person name="Xue C."/>
            <person name="Wang R."/>
            <person name="Manning V.A."/>
            <person name="Dhillon B."/>
            <person name="Tu Z.J."/>
            <person name="Steffenson B.J."/>
            <person name="Salamov A."/>
            <person name="Sun H."/>
            <person name="Lowry S."/>
            <person name="LaButti K."/>
            <person name="Han J."/>
            <person name="Copeland A."/>
            <person name="Lindquist E."/>
            <person name="Barry K."/>
            <person name="Schmutz J."/>
            <person name="Baker S.E."/>
            <person name="Ciuffetti L.M."/>
            <person name="Grigoriev I.V."/>
            <person name="Zhong S."/>
            <person name="Turgeon B.G."/>
        </authorList>
    </citation>
    <scope>NUCLEOTIDE SEQUENCE [LARGE SCALE GENOMIC DNA]</scope>
    <source>
        <strain evidence="2">28A</strain>
    </source>
</reference>
<dbReference type="EMBL" id="KB908703">
    <property type="protein sequence ID" value="EOA85143.1"/>
    <property type="molecule type" value="Genomic_DNA"/>
</dbReference>
<evidence type="ECO:0000313" key="2">
    <source>
        <dbReference type="Proteomes" id="UP000016935"/>
    </source>
</evidence>